<name>A0A5B7I261_PORTR</name>
<organism evidence="1 2">
    <name type="scientific">Portunus trituberculatus</name>
    <name type="common">Swimming crab</name>
    <name type="synonym">Neptunus trituberculatus</name>
    <dbReference type="NCBI Taxonomy" id="210409"/>
    <lineage>
        <taxon>Eukaryota</taxon>
        <taxon>Metazoa</taxon>
        <taxon>Ecdysozoa</taxon>
        <taxon>Arthropoda</taxon>
        <taxon>Crustacea</taxon>
        <taxon>Multicrustacea</taxon>
        <taxon>Malacostraca</taxon>
        <taxon>Eumalacostraca</taxon>
        <taxon>Eucarida</taxon>
        <taxon>Decapoda</taxon>
        <taxon>Pleocyemata</taxon>
        <taxon>Brachyura</taxon>
        <taxon>Eubrachyura</taxon>
        <taxon>Portunoidea</taxon>
        <taxon>Portunidae</taxon>
        <taxon>Portuninae</taxon>
        <taxon>Portunus</taxon>
    </lineage>
</organism>
<evidence type="ECO:0000313" key="2">
    <source>
        <dbReference type="Proteomes" id="UP000324222"/>
    </source>
</evidence>
<dbReference type="EMBL" id="VSRR010049101">
    <property type="protein sequence ID" value="MPC78690.1"/>
    <property type="molecule type" value="Genomic_DNA"/>
</dbReference>
<accession>A0A5B7I261</accession>
<dbReference type="Proteomes" id="UP000324222">
    <property type="component" value="Unassembled WGS sequence"/>
</dbReference>
<evidence type="ECO:0000313" key="1">
    <source>
        <dbReference type="EMBL" id="MPC78690.1"/>
    </source>
</evidence>
<proteinExistence type="predicted"/>
<protein>
    <submittedName>
        <fullName evidence="1">Uncharacterized protein</fullName>
    </submittedName>
</protein>
<sequence length="59" mass="6482">MSLALLTILESPLTSQELHIRESKLVEKCKNGGIEKQQKCSFLTSSSGTALRCMMPGKQ</sequence>
<reference evidence="1 2" key="1">
    <citation type="submission" date="2019-05" db="EMBL/GenBank/DDBJ databases">
        <title>Another draft genome of Portunus trituberculatus and its Hox gene families provides insights of decapod evolution.</title>
        <authorList>
            <person name="Jeong J.-H."/>
            <person name="Song I."/>
            <person name="Kim S."/>
            <person name="Choi T."/>
            <person name="Kim D."/>
            <person name="Ryu S."/>
            <person name="Kim W."/>
        </authorList>
    </citation>
    <scope>NUCLEOTIDE SEQUENCE [LARGE SCALE GENOMIC DNA]</scope>
    <source>
        <tissue evidence="1">Muscle</tissue>
    </source>
</reference>
<comment type="caution">
    <text evidence="1">The sequence shown here is derived from an EMBL/GenBank/DDBJ whole genome shotgun (WGS) entry which is preliminary data.</text>
</comment>
<keyword evidence="2" id="KW-1185">Reference proteome</keyword>
<dbReference type="AlphaFoldDB" id="A0A5B7I261"/>
<gene>
    <name evidence="1" type="ORF">E2C01_073184</name>
</gene>